<dbReference type="EMBL" id="JBBAXC010000005">
    <property type="protein sequence ID" value="MEI5906872.1"/>
    <property type="molecule type" value="Genomic_DNA"/>
</dbReference>
<dbReference type="RefSeq" id="WP_336586314.1">
    <property type="nucleotide sequence ID" value="NZ_JBBAXC010000005.1"/>
</dbReference>
<comment type="caution">
    <text evidence="1">The sequence shown here is derived from an EMBL/GenBank/DDBJ whole genome shotgun (WGS) entry which is preliminary data.</text>
</comment>
<gene>
    <name evidence="1" type="ORF">WAK64_07345</name>
</gene>
<proteinExistence type="predicted"/>
<dbReference type="Proteomes" id="UP001312865">
    <property type="component" value="Unassembled WGS sequence"/>
</dbReference>
<accession>A0ABU8HC71</accession>
<evidence type="ECO:0000313" key="2">
    <source>
        <dbReference type="Proteomes" id="UP001312865"/>
    </source>
</evidence>
<sequence length="117" mass="13881">MFEKVSWRFYINAKTKEKAQTVIKRIEQVVGELKVNSLKHYWKDKRLFEVECKSLFQVEDPEKAIFSILMLVNQLGNDINVVGPLLYENGKVEFSGYCSRRSIIGLEWFHFDIDNFR</sequence>
<protein>
    <submittedName>
        <fullName evidence="1">Uncharacterized protein</fullName>
    </submittedName>
</protein>
<reference evidence="1 2" key="1">
    <citation type="journal article" date="2018" name="J. Microbiol.">
        <title>Bacillus spongiae sp. nov., isolated from sponge of Jeju Island.</title>
        <authorList>
            <person name="Lee G.E."/>
            <person name="Im W.T."/>
            <person name="Park J.S."/>
        </authorList>
    </citation>
    <scope>NUCLEOTIDE SEQUENCE [LARGE SCALE GENOMIC DNA]</scope>
    <source>
        <strain evidence="1 2">135PIL107-10</strain>
    </source>
</reference>
<organism evidence="1 2">
    <name type="scientific">Bacillus spongiae</name>
    <dbReference type="NCBI Taxonomy" id="2683610"/>
    <lineage>
        <taxon>Bacteria</taxon>
        <taxon>Bacillati</taxon>
        <taxon>Bacillota</taxon>
        <taxon>Bacilli</taxon>
        <taxon>Bacillales</taxon>
        <taxon>Bacillaceae</taxon>
        <taxon>Bacillus</taxon>
    </lineage>
</organism>
<name>A0ABU8HC71_9BACI</name>
<keyword evidence="2" id="KW-1185">Reference proteome</keyword>
<evidence type="ECO:0000313" key="1">
    <source>
        <dbReference type="EMBL" id="MEI5906872.1"/>
    </source>
</evidence>